<dbReference type="AlphaFoldDB" id="A0ABD2PLT0"/>
<evidence type="ECO:0000313" key="7">
    <source>
        <dbReference type="EMBL" id="KAL3307923.1"/>
    </source>
</evidence>
<keyword evidence="5" id="KW-0393">Immunoglobulin domain</keyword>
<comment type="caution">
    <text evidence="7">The sequence shown here is derived from an EMBL/GenBank/DDBJ whole genome shotgun (WGS) entry which is preliminary data.</text>
</comment>
<protein>
    <recommendedName>
        <fullName evidence="6">Ig-like domain-containing protein</fullName>
    </recommendedName>
</protein>
<dbReference type="InterPro" id="IPR051275">
    <property type="entry name" value="Cell_adhesion_signaling"/>
</dbReference>
<evidence type="ECO:0000256" key="4">
    <source>
        <dbReference type="ARBA" id="ARBA00023180"/>
    </source>
</evidence>
<dbReference type="EMBL" id="JBJKFK010006198">
    <property type="protein sequence ID" value="KAL3307923.1"/>
    <property type="molecule type" value="Genomic_DNA"/>
</dbReference>
<evidence type="ECO:0000256" key="3">
    <source>
        <dbReference type="ARBA" id="ARBA00023157"/>
    </source>
</evidence>
<dbReference type="InterPro" id="IPR013162">
    <property type="entry name" value="CD80_C2-set"/>
</dbReference>
<keyword evidence="8" id="KW-1185">Reference proteome</keyword>
<dbReference type="PANTHER" id="PTHR11640">
    <property type="entry name" value="NEPHRIN"/>
    <property type="match status" value="1"/>
</dbReference>
<dbReference type="InterPro" id="IPR007110">
    <property type="entry name" value="Ig-like_dom"/>
</dbReference>
<evidence type="ECO:0000259" key="6">
    <source>
        <dbReference type="PROSITE" id="PS50835"/>
    </source>
</evidence>
<dbReference type="PANTHER" id="PTHR11640:SF31">
    <property type="entry name" value="IRREGULAR CHIASM C-ROUGHEST PROTEIN-RELATED"/>
    <property type="match status" value="1"/>
</dbReference>
<sequence>KPERPVILAPPGEPQPDSQERIVIASDPDDAILLQTPVKLICLAKGGKPAPTFEWFHNGEQISANKMTERESRTDGQIIRRVEVSLDRSRIKAGDRLVCMISNKATLKETKLAEQNLRSELLVDIQSPVGKPQITGVGDDVFEEKATLRAVCSATPAGEPRGKLSWKWSDPNKKVSIRHMSEQQFPNGEDRLSNILKLPRLTKAYHGDKLICTASNALNIPRSTGVVVRVKCEFIFCAQCAN</sequence>
<dbReference type="Proteomes" id="UP001626550">
    <property type="component" value="Unassembled WGS sequence"/>
</dbReference>
<evidence type="ECO:0000256" key="2">
    <source>
        <dbReference type="ARBA" id="ARBA00023136"/>
    </source>
</evidence>
<dbReference type="Gene3D" id="2.60.40.10">
    <property type="entry name" value="Immunoglobulins"/>
    <property type="match status" value="2"/>
</dbReference>
<proteinExistence type="predicted"/>
<dbReference type="InterPro" id="IPR013783">
    <property type="entry name" value="Ig-like_fold"/>
</dbReference>
<keyword evidence="4" id="KW-0325">Glycoprotein</keyword>
<dbReference type="InterPro" id="IPR036179">
    <property type="entry name" value="Ig-like_dom_sf"/>
</dbReference>
<evidence type="ECO:0000256" key="1">
    <source>
        <dbReference type="ARBA" id="ARBA00004479"/>
    </source>
</evidence>
<reference evidence="7 8" key="1">
    <citation type="submission" date="2024-11" db="EMBL/GenBank/DDBJ databases">
        <title>Adaptive evolution of stress response genes in parasites aligns with host niche diversity.</title>
        <authorList>
            <person name="Hahn C."/>
            <person name="Resl P."/>
        </authorList>
    </citation>
    <scope>NUCLEOTIDE SEQUENCE [LARGE SCALE GENOMIC DNA]</scope>
    <source>
        <strain evidence="7">EGGRZ-B1_66</strain>
        <tissue evidence="7">Body</tissue>
    </source>
</reference>
<feature type="non-terminal residue" evidence="7">
    <location>
        <position position="1"/>
    </location>
</feature>
<keyword evidence="2" id="KW-0472">Membrane</keyword>
<accession>A0ABD2PLT0</accession>
<evidence type="ECO:0000256" key="5">
    <source>
        <dbReference type="ARBA" id="ARBA00023319"/>
    </source>
</evidence>
<dbReference type="SUPFAM" id="SSF48726">
    <property type="entry name" value="Immunoglobulin"/>
    <property type="match status" value="2"/>
</dbReference>
<organism evidence="7 8">
    <name type="scientific">Cichlidogyrus casuarinus</name>
    <dbReference type="NCBI Taxonomy" id="1844966"/>
    <lineage>
        <taxon>Eukaryota</taxon>
        <taxon>Metazoa</taxon>
        <taxon>Spiralia</taxon>
        <taxon>Lophotrochozoa</taxon>
        <taxon>Platyhelminthes</taxon>
        <taxon>Monogenea</taxon>
        <taxon>Monopisthocotylea</taxon>
        <taxon>Dactylogyridea</taxon>
        <taxon>Ancyrocephalidae</taxon>
        <taxon>Cichlidogyrus</taxon>
    </lineage>
</organism>
<name>A0ABD2PLT0_9PLAT</name>
<feature type="domain" description="Ig-like" evidence="6">
    <location>
        <begin position="16"/>
        <end position="113"/>
    </location>
</feature>
<comment type="subcellular location">
    <subcellularLocation>
        <location evidence="1">Membrane</location>
        <topology evidence="1">Single-pass type I membrane protein</topology>
    </subcellularLocation>
</comment>
<evidence type="ECO:0000313" key="8">
    <source>
        <dbReference type="Proteomes" id="UP001626550"/>
    </source>
</evidence>
<keyword evidence="3" id="KW-1015">Disulfide bond</keyword>
<dbReference type="PROSITE" id="PS50835">
    <property type="entry name" value="IG_LIKE"/>
    <property type="match status" value="1"/>
</dbReference>
<dbReference type="GO" id="GO:0016020">
    <property type="term" value="C:membrane"/>
    <property type="evidence" value="ECO:0007669"/>
    <property type="project" value="UniProtKB-SubCell"/>
</dbReference>
<dbReference type="Pfam" id="PF08205">
    <property type="entry name" value="C2-set_2"/>
    <property type="match status" value="1"/>
</dbReference>
<gene>
    <name evidence="7" type="ORF">Ciccas_013552</name>
</gene>